<evidence type="ECO:0000259" key="3">
    <source>
        <dbReference type="PROSITE" id="PS50033"/>
    </source>
</evidence>
<dbReference type="InterPro" id="IPR029071">
    <property type="entry name" value="Ubiquitin-like_domsf"/>
</dbReference>
<dbReference type="CDD" id="cd10460">
    <property type="entry name" value="PUB_UBXD1"/>
    <property type="match status" value="1"/>
</dbReference>
<dbReference type="SMART" id="SM00580">
    <property type="entry name" value="PUG"/>
    <property type="match status" value="1"/>
</dbReference>
<dbReference type="Gene3D" id="1.20.58.2190">
    <property type="match status" value="1"/>
</dbReference>
<feature type="domain" description="UBX" evidence="3">
    <location>
        <begin position="364"/>
        <end position="441"/>
    </location>
</feature>
<dbReference type="Gene3D" id="3.10.20.90">
    <property type="entry name" value="Phosphatidylinositol 3-kinase Catalytic Subunit, Chain A, domain 1"/>
    <property type="match status" value="1"/>
</dbReference>
<comment type="caution">
    <text evidence="4">The sequence shown here is derived from an EMBL/GenBank/DDBJ whole genome shotgun (WGS) entry which is preliminary data.</text>
</comment>
<dbReference type="Pfam" id="PF09409">
    <property type="entry name" value="PUB"/>
    <property type="match status" value="1"/>
</dbReference>
<dbReference type="PROSITE" id="PS50033">
    <property type="entry name" value="UBX"/>
    <property type="match status" value="1"/>
</dbReference>
<keyword evidence="5" id="KW-1185">Reference proteome</keyword>
<proteinExistence type="predicted"/>
<dbReference type="Pfam" id="PF00789">
    <property type="entry name" value="UBX"/>
    <property type="match status" value="1"/>
</dbReference>
<dbReference type="InterPro" id="IPR036339">
    <property type="entry name" value="PUB-like_dom_sf"/>
</dbReference>
<dbReference type="CDD" id="cd16119">
    <property type="entry name" value="UBX_UBXN6"/>
    <property type="match status" value="1"/>
</dbReference>
<keyword evidence="1" id="KW-0175">Coiled coil</keyword>
<protein>
    <recommendedName>
        <fullName evidence="3">UBX domain-containing protein</fullName>
    </recommendedName>
</protein>
<dbReference type="InterPro" id="IPR001012">
    <property type="entry name" value="UBX_dom"/>
</dbReference>
<gene>
    <name evidence="4" type="ORF">niasHT_037275</name>
</gene>
<dbReference type="PANTHER" id="PTHR23153">
    <property type="entry name" value="UBX-RELATED"/>
    <property type="match status" value="1"/>
</dbReference>
<accession>A0ABD2IPW2</accession>
<feature type="compositionally biased region" description="Polar residues" evidence="2">
    <location>
        <begin position="74"/>
        <end position="84"/>
    </location>
</feature>
<dbReference type="Proteomes" id="UP001620626">
    <property type="component" value="Unassembled WGS sequence"/>
</dbReference>
<name>A0ABD2IPW2_9BILA</name>
<feature type="compositionally biased region" description="Polar residues" evidence="2">
    <location>
        <begin position="40"/>
        <end position="55"/>
    </location>
</feature>
<reference evidence="4 5" key="1">
    <citation type="submission" date="2024-10" db="EMBL/GenBank/DDBJ databases">
        <authorList>
            <person name="Kim D."/>
        </authorList>
    </citation>
    <scope>NUCLEOTIDE SEQUENCE [LARGE SCALE GENOMIC DNA]</scope>
    <source>
        <strain evidence="4">BH-2024</strain>
    </source>
</reference>
<sequence>MQKLKDLVKKKKLDNKFKKLGGGHKLGGPAPQHRTEQAAGRNTSSTRSPSPGAQQRRSDAELIAAAAEKRMHGKQQNDPNSGLTPMQKMVRMQAKKELEDEQRRLAQQQQQPQQSGGGDGGSVGPQRPADQQRRNHTSTVRYTCEIFDEDMALPKSEMYNAIECTLYEHMADEPLSASVWMLHTLCRDDEQRSAALETIRKYLQNIIDHPNEQKYRQIRLSNRVFAEKVLPVKGTIEFLKAIGFREEMRAAPTTDGQQQSAERYLVLSAEPTTGGVDRLRNALATLLDGKPIAIRVFREAKVFKIESNQQQLSNPEIPPDFFKRTVEEIQREQQRMSEELEKIMTLRTRKMREADTKRNDAEGNPFKYCYIRVRFPNSFVLQGIFNVHERFANVREFVAQHLAIHHGTFTLTAALGEQQQLREEEHTLLDYELVPSALIHFQWDTETRASLSQTGQPIPYLLPELEASAQSLH</sequence>
<dbReference type="AlphaFoldDB" id="A0ABD2IPW2"/>
<feature type="coiled-coil region" evidence="1">
    <location>
        <begin position="322"/>
        <end position="349"/>
    </location>
</feature>
<dbReference type="PANTHER" id="PTHR23153:SF38">
    <property type="entry name" value="UBX DOMAIN-CONTAINING PROTEIN 6"/>
    <property type="match status" value="1"/>
</dbReference>
<organism evidence="4 5">
    <name type="scientific">Heterodera trifolii</name>
    <dbReference type="NCBI Taxonomy" id="157864"/>
    <lineage>
        <taxon>Eukaryota</taxon>
        <taxon>Metazoa</taxon>
        <taxon>Ecdysozoa</taxon>
        <taxon>Nematoda</taxon>
        <taxon>Chromadorea</taxon>
        <taxon>Rhabditida</taxon>
        <taxon>Tylenchina</taxon>
        <taxon>Tylenchomorpha</taxon>
        <taxon>Tylenchoidea</taxon>
        <taxon>Heteroderidae</taxon>
        <taxon>Heteroderinae</taxon>
        <taxon>Heterodera</taxon>
    </lineage>
</organism>
<evidence type="ECO:0000313" key="4">
    <source>
        <dbReference type="EMBL" id="KAL3081553.1"/>
    </source>
</evidence>
<dbReference type="SUPFAM" id="SSF143503">
    <property type="entry name" value="PUG domain-like"/>
    <property type="match status" value="1"/>
</dbReference>
<dbReference type="InterPro" id="IPR018997">
    <property type="entry name" value="PUB_domain"/>
</dbReference>
<feature type="compositionally biased region" description="Basic and acidic residues" evidence="2">
    <location>
        <begin position="94"/>
        <end position="104"/>
    </location>
</feature>
<feature type="region of interest" description="Disordered" evidence="2">
    <location>
        <begin position="1"/>
        <end position="137"/>
    </location>
</feature>
<dbReference type="EMBL" id="JBICBT010001133">
    <property type="protein sequence ID" value="KAL3081553.1"/>
    <property type="molecule type" value="Genomic_DNA"/>
</dbReference>
<evidence type="ECO:0000256" key="2">
    <source>
        <dbReference type="SAM" id="MobiDB-lite"/>
    </source>
</evidence>
<evidence type="ECO:0000313" key="5">
    <source>
        <dbReference type="Proteomes" id="UP001620626"/>
    </source>
</evidence>
<evidence type="ECO:0000256" key="1">
    <source>
        <dbReference type="SAM" id="Coils"/>
    </source>
</evidence>
<dbReference type="InterPro" id="IPR042774">
    <property type="entry name" value="UBXN6_PUB"/>
</dbReference>
<dbReference type="SUPFAM" id="SSF54236">
    <property type="entry name" value="Ubiquitin-like"/>
    <property type="match status" value="1"/>
</dbReference>
<feature type="compositionally biased region" description="Basic residues" evidence="2">
    <location>
        <begin position="8"/>
        <end position="22"/>
    </location>
</feature>